<dbReference type="Proteomes" id="UP001330749">
    <property type="component" value="Unassembled WGS sequence"/>
</dbReference>
<evidence type="ECO:0008006" key="3">
    <source>
        <dbReference type="Google" id="ProtNLM"/>
    </source>
</evidence>
<gene>
    <name evidence="1" type="ORF">P4447_05605</name>
</gene>
<accession>A0ABU6N791</accession>
<sequence length="187" mass="21163">FNGAAILYKGEPLLEWSEHIFSQIRWESAHRDELQDGIKRSGFHINGQLKSAENLFFYYILETSLSLSEQQNLSEIVSNYGWKVSLQGRKLYFIPKAINKGAALTYIINREELPLLAGAGDSVLDWDFLTSCQNRIVPAHGELALMNLNKTASVTTRAGILAGEEILRYFLTILKHSFKNKQVNTSK</sequence>
<comment type="caution">
    <text evidence="1">The sequence shown here is derived from an EMBL/GenBank/DDBJ whole genome shotgun (WGS) entry which is preliminary data.</text>
</comment>
<dbReference type="EMBL" id="JARMQG010000061">
    <property type="protein sequence ID" value="MED3561985.1"/>
    <property type="molecule type" value="Genomic_DNA"/>
</dbReference>
<name>A0ABU6N791_9BACI</name>
<dbReference type="Gene3D" id="3.40.50.1000">
    <property type="entry name" value="HAD superfamily/HAD-like"/>
    <property type="match status" value="1"/>
</dbReference>
<evidence type="ECO:0000313" key="1">
    <source>
        <dbReference type="EMBL" id="MED3561985.1"/>
    </source>
</evidence>
<keyword evidence="2" id="KW-1185">Reference proteome</keyword>
<proteinExistence type="predicted"/>
<evidence type="ECO:0000313" key="2">
    <source>
        <dbReference type="Proteomes" id="UP001330749"/>
    </source>
</evidence>
<dbReference type="InterPro" id="IPR036412">
    <property type="entry name" value="HAD-like_sf"/>
</dbReference>
<protein>
    <recommendedName>
        <fullName evidence="3">Sucrose phosphatase-like domain-containing protein</fullName>
    </recommendedName>
</protein>
<dbReference type="Gene3D" id="3.90.1070.10">
    <property type="match status" value="1"/>
</dbReference>
<dbReference type="InterPro" id="IPR023214">
    <property type="entry name" value="HAD_sf"/>
</dbReference>
<organism evidence="1 2">
    <name type="scientific">Bacillus xiapuensis</name>
    <dbReference type="NCBI Taxonomy" id="2014075"/>
    <lineage>
        <taxon>Bacteria</taxon>
        <taxon>Bacillati</taxon>
        <taxon>Bacillota</taxon>
        <taxon>Bacilli</taxon>
        <taxon>Bacillales</taxon>
        <taxon>Bacillaceae</taxon>
        <taxon>Bacillus</taxon>
    </lineage>
</organism>
<feature type="non-terminal residue" evidence="1">
    <location>
        <position position="1"/>
    </location>
</feature>
<dbReference type="SUPFAM" id="SSF56784">
    <property type="entry name" value="HAD-like"/>
    <property type="match status" value="1"/>
</dbReference>
<reference evidence="1 2" key="1">
    <citation type="submission" date="2023-03" db="EMBL/GenBank/DDBJ databases">
        <title>Bacillus Genome Sequencing.</title>
        <authorList>
            <person name="Dunlap C."/>
        </authorList>
    </citation>
    <scope>NUCLEOTIDE SEQUENCE [LARGE SCALE GENOMIC DNA]</scope>
    <source>
        <strain evidence="1 2">B-14544</strain>
    </source>
</reference>